<evidence type="ECO:0000313" key="1">
    <source>
        <dbReference type="EMBL" id="MBS9334979.1"/>
    </source>
</evidence>
<gene>
    <name evidence="1" type="ORF">G6R27_02850</name>
</gene>
<comment type="caution">
    <text evidence="1">The sequence shown here is derived from an EMBL/GenBank/DDBJ whole genome shotgun (WGS) entry which is preliminary data.</text>
</comment>
<dbReference type="Proteomes" id="UP001519418">
    <property type="component" value="Unassembled WGS sequence"/>
</dbReference>
<name>A0ABS5QRN7_9LACO</name>
<sequence length="67" mass="7427">MPANIEGLDELMNSLESHQFIEEFAKKQKFEIECGSCGKTYKATSGKNVCPHCGAITNLNLTFNEES</sequence>
<keyword evidence="2" id="KW-1185">Reference proteome</keyword>
<evidence type="ECO:0000313" key="2">
    <source>
        <dbReference type="Proteomes" id="UP001519418"/>
    </source>
</evidence>
<dbReference type="EMBL" id="JAAMFI010000001">
    <property type="protein sequence ID" value="MBS9334979.1"/>
    <property type="molecule type" value="Genomic_DNA"/>
</dbReference>
<proteinExistence type="predicted"/>
<dbReference type="RefSeq" id="WP_213819567.1">
    <property type="nucleotide sequence ID" value="NZ_JAAMFI010000001.1"/>
</dbReference>
<accession>A0ABS5QRN7</accession>
<organism evidence="1 2">
    <name type="scientific">Fructobacillus papyriferae</name>
    <dbReference type="NCBI Taxonomy" id="2713171"/>
    <lineage>
        <taxon>Bacteria</taxon>
        <taxon>Bacillati</taxon>
        <taxon>Bacillota</taxon>
        <taxon>Bacilli</taxon>
        <taxon>Lactobacillales</taxon>
        <taxon>Lactobacillaceae</taxon>
        <taxon>Fructobacillus</taxon>
    </lineage>
</organism>
<protein>
    <submittedName>
        <fullName evidence="1">Uncharacterized protein</fullName>
    </submittedName>
</protein>
<reference evidence="1 2" key="1">
    <citation type="submission" date="2020-02" db="EMBL/GenBank/DDBJ databases">
        <title>Fructobacillus sp. isolated from paper mulberry of Taiwan.</title>
        <authorList>
            <person name="Lin S.-T."/>
        </authorList>
    </citation>
    <scope>NUCLEOTIDE SEQUENCE [LARGE SCALE GENOMIC DNA]</scope>
    <source>
        <strain evidence="1 2">M1-10</strain>
    </source>
</reference>